<evidence type="ECO:0000256" key="2">
    <source>
        <dbReference type="SAM" id="Phobius"/>
    </source>
</evidence>
<feature type="compositionally biased region" description="Polar residues" evidence="1">
    <location>
        <begin position="83"/>
        <end position="96"/>
    </location>
</feature>
<dbReference type="Proteomes" id="UP000249304">
    <property type="component" value="Unassembled WGS sequence"/>
</dbReference>
<reference evidence="3 4" key="1">
    <citation type="submission" date="2018-01" db="EMBL/GenBank/DDBJ databases">
        <title>Draft genome sequence of Nonomuraea sp. KC333.</title>
        <authorList>
            <person name="Sahin N."/>
            <person name="Saygin H."/>
            <person name="Ay H."/>
        </authorList>
    </citation>
    <scope>NUCLEOTIDE SEQUENCE [LARGE SCALE GENOMIC DNA]</scope>
    <source>
        <strain evidence="3 4">KC333</strain>
    </source>
</reference>
<feature type="non-terminal residue" evidence="3">
    <location>
        <position position="310"/>
    </location>
</feature>
<keyword evidence="2" id="KW-0812">Transmembrane</keyword>
<organism evidence="3 4">
    <name type="scientific">Nonomuraea aridisoli</name>
    <dbReference type="NCBI Taxonomy" id="2070368"/>
    <lineage>
        <taxon>Bacteria</taxon>
        <taxon>Bacillati</taxon>
        <taxon>Actinomycetota</taxon>
        <taxon>Actinomycetes</taxon>
        <taxon>Streptosporangiales</taxon>
        <taxon>Streptosporangiaceae</taxon>
        <taxon>Nonomuraea</taxon>
    </lineage>
</organism>
<evidence type="ECO:0000313" key="4">
    <source>
        <dbReference type="Proteomes" id="UP000249304"/>
    </source>
</evidence>
<keyword evidence="2" id="KW-0472">Membrane</keyword>
<feature type="compositionally biased region" description="Gly residues" evidence="1">
    <location>
        <begin position="58"/>
        <end position="82"/>
    </location>
</feature>
<protein>
    <submittedName>
        <fullName evidence="3">Uncharacterized protein</fullName>
    </submittedName>
</protein>
<feature type="compositionally biased region" description="Polar residues" evidence="1">
    <location>
        <begin position="297"/>
        <end position="310"/>
    </location>
</feature>
<feature type="transmembrane region" description="Helical" evidence="2">
    <location>
        <begin position="215"/>
        <end position="233"/>
    </location>
</feature>
<keyword evidence="4" id="KW-1185">Reference proteome</keyword>
<feature type="compositionally biased region" description="Basic and acidic residues" evidence="1">
    <location>
        <begin position="35"/>
        <end position="49"/>
    </location>
</feature>
<feature type="compositionally biased region" description="Acidic residues" evidence="1">
    <location>
        <begin position="265"/>
        <end position="279"/>
    </location>
</feature>
<proteinExistence type="predicted"/>
<feature type="region of interest" description="Disordered" evidence="1">
    <location>
        <begin position="236"/>
        <end position="310"/>
    </location>
</feature>
<evidence type="ECO:0000313" key="3">
    <source>
        <dbReference type="EMBL" id="PZG19076.1"/>
    </source>
</evidence>
<sequence>MTGDVLSPRWSTEDTDEQPAIQVSGNETYILPPDKPAEPRPGEGVRDVLDGPAPYDVLGGGSSSHDVLGGGSASHDVLGGGNSSHDVLSGASSSPDVLSGGNPSHDVLGGAGGAHDGPSGPHDVRGAGNDDVLGTSMMPGAGHDPGDSRESGRRDEDSGAYPVEGEPHYLPLDRGYDADDDDRPRRGFLGSGWSDDSYEEHPRGEREVRRRTRTLLVAAAAVVAVGVGVGWMLTGTSADDPCAGGRCASVGEVSAPSESAFPEDTPVEDEEEVAEEPTESTEPTKPSRPREQVADQPDNSASTPQTPAEQ</sequence>
<evidence type="ECO:0000256" key="1">
    <source>
        <dbReference type="SAM" id="MobiDB-lite"/>
    </source>
</evidence>
<keyword evidence="2" id="KW-1133">Transmembrane helix</keyword>
<accession>A0A2W2E470</accession>
<dbReference type="EMBL" id="POUD01000043">
    <property type="protein sequence ID" value="PZG19076.1"/>
    <property type="molecule type" value="Genomic_DNA"/>
</dbReference>
<comment type="caution">
    <text evidence="3">The sequence shown here is derived from an EMBL/GenBank/DDBJ whole genome shotgun (WGS) entry which is preliminary data.</text>
</comment>
<dbReference type="AlphaFoldDB" id="A0A2W2E470"/>
<gene>
    <name evidence="3" type="ORF">C1J01_13095</name>
</gene>
<feature type="region of interest" description="Disordered" evidence="1">
    <location>
        <begin position="1"/>
        <end position="209"/>
    </location>
</feature>
<feature type="compositionally biased region" description="Basic and acidic residues" evidence="1">
    <location>
        <begin position="174"/>
        <end position="185"/>
    </location>
</feature>
<name>A0A2W2E470_9ACTN</name>
<feature type="compositionally biased region" description="Basic and acidic residues" evidence="1">
    <location>
        <begin position="144"/>
        <end position="157"/>
    </location>
</feature>
<feature type="compositionally biased region" description="Basic and acidic residues" evidence="1">
    <location>
        <begin position="199"/>
        <end position="208"/>
    </location>
</feature>